<dbReference type="Gene3D" id="3.30.70.270">
    <property type="match status" value="1"/>
</dbReference>
<name>A0A6L6QDW3_9BURK</name>
<dbReference type="SUPFAM" id="SSF55073">
    <property type="entry name" value="Nucleotide cyclase"/>
    <property type="match status" value="1"/>
</dbReference>
<keyword evidence="5" id="KW-1185">Reference proteome</keyword>
<dbReference type="AlphaFoldDB" id="A0A6L6QDW3"/>
<dbReference type="CDD" id="cd01949">
    <property type="entry name" value="GGDEF"/>
    <property type="match status" value="1"/>
</dbReference>
<evidence type="ECO:0000313" key="5">
    <source>
        <dbReference type="Proteomes" id="UP000472320"/>
    </source>
</evidence>
<dbReference type="RefSeq" id="WP_155453341.1">
    <property type="nucleotide sequence ID" value="NZ_WNKX01000004.1"/>
</dbReference>
<dbReference type="InterPro" id="IPR043128">
    <property type="entry name" value="Rev_trsase/Diguanyl_cyclase"/>
</dbReference>
<dbReference type="InterPro" id="IPR029016">
    <property type="entry name" value="GAF-like_dom_sf"/>
</dbReference>
<dbReference type="EMBL" id="WNKX01000004">
    <property type="protein sequence ID" value="MTW10405.1"/>
    <property type="molecule type" value="Genomic_DNA"/>
</dbReference>
<protein>
    <recommendedName>
        <fullName evidence="1">diguanylate cyclase</fullName>
        <ecNumber evidence="1">2.7.7.65</ecNumber>
    </recommendedName>
</protein>
<dbReference type="SMART" id="SM00267">
    <property type="entry name" value="GGDEF"/>
    <property type="match status" value="1"/>
</dbReference>
<evidence type="ECO:0000259" key="3">
    <source>
        <dbReference type="PROSITE" id="PS50887"/>
    </source>
</evidence>
<dbReference type="EC" id="2.7.7.65" evidence="1"/>
<comment type="caution">
    <text evidence="4">The sequence shown here is derived from an EMBL/GenBank/DDBJ whole genome shotgun (WGS) entry which is preliminary data.</text>
</comment>
<dbReference type="FunFam" id="3.30.70.270:FF:000001">
    <property type="entry name" value="Diguanylate cyclase domain protein"/>
    <property type="match status" value="1"/>
</dbReference>
<comment type="catalytic activity">
    <reaction evidence="2">
        <text>2 GTP = 3',3'-c-di-GMP + 2 diphosphate</text>
        <dbReference type="Rhea" id="RHEA:24898"/>
        <dbReference type="ChEBI" id="CHEBI:33019"/>
        <dbReference type="ChEBI" id="CHEBI:37565"/>
        <dbReference type="ChEBI" id="CHEBI:58805"/>
        <dbReference type="EC" id="2.7.7.65"/>
    </reaction>
</comment>
<evidence type="ECO:0000256" key="2">
    <source>
        <dbReference type="ARBA" id="ARBA00034247"/>
    </source>
</evidence>
<dbReference type="Pfam" id="PF01590">
    <property type="entry name" value="GAF"/>
    <property type="match status" value="1"/>
</dbReference>
<dbReference type="GO" id="GO:0052621">
    <property type="term" value="F:diguanylate cyclase activity"/>
    <property type="evidence" value="ECO:0007669"/>
    <property type="project" value="UniProtKB-EC"/>
</dbReference>
<dbReference type="InterPro" id="IPR003018">
    <property type="entry name" value="GAF"/>
</dbReference>
<dbReference type="Pfam" id="PF00990">
    <property type="entry name" value="GGDEF"/>
    <property type="match status" value="1"/>
</dbReference>
<evidence type="ECO:0000256" key="1">
    <source>
        <dbReference type="ARBA" id="ARBA00012528"/>
    </source>
</evidence>
<accession>A0A6L6QDW3</accession>
<dbReference type="SUPFAM" id="SSF55781">
    <property type="entry name" value="GAF domain-like"/>
    <property type="match status" value="1"/>
</dbReference>
<dbReference type="PANTHER" id="PTHR45138:SF9">
    <property type="entry name" value="DIGUANYLATE CYCLASE DGCM-RELATED"/>
    <property type="match status" value="1"/>
</dbReference>
<dbReference type="GO" id="GO:0043709">
    <property type="term" value="P:cell adhesion involved in single-species biofilm formation"/>
    <property type="evidence" value="ECO:0007669"/>
    <property type="project" value="TreeGrafter"/>
</dbReference>
<organism evidence="4 5">
    <name type="scientific">Massilia eburnea</name>
    <dbReference type="NCBI Taxonomy" id="1776165"/>
    <lineage>
        <taxon>Bacteria</taxon>
        <taxon>Pseudomonadati</taxon>
        <taxon>Pseudomonadota</taxon>
        <taxon>Betaproteobacteria</taxon>
        <taxon>Burkholderiales</taxon>
        <taxon>Oxalobacteraceae</taxon>
        <taxon>Telluria group</taxon>
        <taxon>Massilia</taxon>
    </lineage>
</organism>
<feature type="domain" description="GGDEF" evidence="3">
    <location>
        <begin position="216"/>
        <end position="347"/>
    </location>
</feature>
<dbReference type="OrthoDB" id="5571399at2"/>
<reference evidence="4 5" key="1">
    <citation type="submission" date="2019-11" db="EMBL/GenBank/DDBJ databases">
        <title>Type strains purchased from KCTC, JCM and DSMZ.</title>
        <authorList>
            <person name="Lu H."/>
        </authorList>
    </citation>
    <scope>NUCLEOTIDE SEQUENCE [LARGE SCALE GENOMIC DNA]</scope>
    <source>
        <strain evidence="4 5">JCM 31587</strain>
    </source>
</reference>
<sequence>MSAAENTVTMLYPRPADDQSRLAALYRYDALETASCDDFTFLTELAAKVCDVPYAFITLVDAERVFVKSFTGLAVDSMPRGQCYCSLAVLGDEATEICDLSKDARTAGMPLTTEAPFMRMYSSVPLTTSDGHAIGTLCVMNTKAGCLSTAQREMLRKLARQVMALLELRANEKALKASMDELEMLATTDELTGLHNRRSLMNRLKFEVARTRRFRTPLSAVMVDVDHFKNINDEFGHQVGDEVLAAIGRLVRENVRVIDVAGRYGGEELCILLPNTPLDGARKFAETLRSRIEAQVHSAGARTVPVTASLGVGSFNHMDIDDAEMLLKQADAALYRAKTNGRNRVEG</sequence>
<dbReference type="PANTHER" id="PTHR45138">
    <property type="entry name" value="REGULATORY COMPONENTS OF SENSORY TRANSDUCTION SYSTEM"/>
    <property type="match status" value="1"/>
</dbReference>
<dbReference type="NCBIfam" id="TIGR00254">
    <property type="entry name" value="GGDEF"/>
    <property type="match status" value="1"/>
</dbReference>
<dbReference type="InterPro" id="IPR000160">
    <property type="entry name" value="GGDEF_dom"/>
</dbReference>
<proteinExistence type="predicted"/>
<dbReference type="GO" id="GO:0005886">
    <property type="term" value="C:plasma membrane"/>
    <property type="evidence" value="ECO:0007669"/>
    <property type="project" value="TreeGrafter"/>
</dbReference>
<dbReference type="Gene3D" id="3.30.450.40">
    <property type="match status" value="1"/>
</dbReference>
<dbReference type="InterPro" id="IPR050469">
    <property type="entry name" value="Diguanylate_Cyclase"/>
</dbReference>
<dbReference type="Proteomes" id="UP000472320">
    <property type="component" value="Unassembled WGS sequence"/>
</dbReference>
<dbReference type="InterPro" id="IPR029787">
    <property type="entry name" value="Nucleotide_cyclase"/>
</dbReference>
<gene>
    <name evidence="4" type="ORF">GM658_07285</name>
</gene>
<dbReference type="GO" id="GO:1902201">
    <property type="term" value="P:negative regulation of bacterial-type flagellum-dependent cell motility"/>
    <property type="evidence" value="ECO:0007669"/>
    <property type="project" value="TreeGrafter"/>
</dbReference>
<dbReference type="PROSITE" id="PS50887">
    <property type="entry name" value="GGDEF"/>
    <property type="match status" value="1"/>
</dbReference>
<evidence type="ECO:0000313" key="4">
    <source>
        <dbReference type="EMBL" id="MTW10405.1"/>
    </source>
</evidence>